<evidence type="ECO:0000313" key="1">
    <source>
        <dbReference type="EMBL" id="ABS30673.1"/>
    </source>
</evidence>
<dbReference type="RefSeq" id="WP_012102279.1">
    <property type="nucleotide sequence ID" value="NC_009706.1"/>
</dbReference>
<dbReference type="AlphaFoldDB" id="A5MYP6"/>
<proteinExistence type="predicted"/>
<protein>
    <submittedName>
        <fullName evidence="2">Uncharacterized protein</fullName>
    </submittedName>
</protein>
<name>A5MYP6_CLOK5</name>
<dbReference type="EMBL" id="CP000673">
    <property type="protein sequence ID" value="EDK33992.1"/>
    <property type="molecule type" value="Genomic_DNA"/>
</dbReference>
<dbReference type="KEGG" id="ckl:CKL_1980"/>
<accession>A5MYP6</accession>
<reference evidence="2 3" key="1">
    <citation type="journal article" date="2008" name="Proc. Natl. Acad. Sci. U.S.A.">
        <title>The genome of Clostridium kluyveri, a strict anaerobe with unique metabolic features.</title>
        <authorList>
            <person name="Seedorf H."/>
            <person name="Fricke W.F."/>
            <person name="Veith B."/>
            <person name="Brueggemann H."/>
            <person name="Liesegang H."/>
            <person name="Strittmatter A."/>
            <person name="Miethke M."/>
            <person name="Buckel W."/>
            <person name="Hinderberger J."/>
            <person name="Li F."/>
            <person name="Hagemeier C."/>
            <person name="Thauer R.K."/>
            <person name="Gottschalk G."/>
        </authorList>
    </citation>
    <scope>NUCLEOTIDE SEQUENCE [LARGE SCALE GENOMIC DNA]</scope>
    <source>
        <strain evidence="3">ATCC 8527 / DSM 555 / NCIMB 10680</strain>
        <strain evidence="2">DSM 555</strain>
    </source>
</reference>
<organism evidence="2 3">
    <name type="scientific">Clostridium kluyveri (strain ATCC 8527 / DSM 555 / NBRC 12016 / NCIMB 10680 / K1)</name>
    <dbReference type="NCBI Taxonomy" id="431943"/>
    <lineage>
        <taxon>Bacteria</taxon>
        <taxon>Bacillati</taxon>
        <taxon>Bacillota</taxon>
        <taxon>Clostridia</taxon>
        <taxon>Eubacteriales</taxon>
        <taxon>Clostridiaceae</taxon>
        <taxon>Clostridium</taxon>
    </lineage>
</organism>
<dbReference type="HOGENOM" id="CLU_2258847_0_0_9"/>
<dbReference type="STRING" id="431943.CKL_1882"/>
<dbReference type="KEGG" id="ckl:CKL_1882"/>
<keyword evidence="3" id="KW-1185">Reference proteome</keyword>
<dbReference type="Proteomes" id="UP000002411">
    <property type="component" value="Chromosome"/>
</dbReference>
<dbReference type="EMBL" id="CP000673">
    <property type="protein sequence ID" value="ABS30673.1"/>
    <property type="molecule type" value="Genomic_DNA"/>
</dbReference>
<sequence>MELKNVLFIYHDMDKDINNSLKKHIADESSLSIDEMKFKDIATPDNVMSIENGFEFIWDDEIGGTVRITFGELGGQHICIEAEYSWDAVQLYGLIDQWLEVDS</sequence>
<evidence type="ECO:0000313" key="2">
    <source>
        <dbReference type="EMBL" id="EDK33992.1"/>
    </source>
</evidence>
<gene>
    <name evidence="1" type="ordered locus">CKL_1882</name>
    <name evidence="2" type="ordered locus">CKL_1980</name>
</gene>
<evidence type="ECO:0000313" key="3">
    <source>
        <dbReference type="Proteomes" id="UP000002411"/>
    </source>
</evidence>